<keyword evidence="3" id="KW-1185">Reference proteome</keyword>
<dbReference type="Proteomes" id="UP000030758">
    <property type="component" value="Unassembled WGS sequence"/>
</dbReference>
<name>A0A085NTV7_9BILA</name>
<reference evidence="2 3" key="1">
    <citation type="journal article" date="2014" name="Nat. Genet.">
        <title>Genome and transcriptome of the porcine whipworm Trichuris suis.</title>
        <authorList>
            <person name="Jex A.R."/>
            <person name="Nejsum P."/>
            <person name="Schwarz E.M."/>
            <person name="Hu L."/>
            <person name="Young N.D."/>
            <person name="Hall R.S."/>
            <person name="Korhonen P.K."/>
            <person name="Liao S."/>
            <person name="Thamsborg S."/>
            <person name="Xia J."/>
            <person name="Xu P."/>
            <person name="Wang S."/>
            <person name="Scheerlinck J.P."/>
            <person name="Hofmann A."/>
            <person name="Sternberg P.W."/>
            <person name="Wang J."/>
            <person name="Gasser R.B."/>
        </authorList>
    </citation>
    <scope>NUCLEOTIDE SEQUENCE [LARGE SCALE GENOMIC DNA]</scope>
    <source>
        <strain evidence="2">DCEP-RM93F</strain>
        <strain evidence="1">DCEP-RM93M</strain>
    </source>
</reference>
<dbReference type="AlphaFoldDB" id="A0A085NTV7"/>
<proteinExistence type="predicted"/>
<organism evidence="2">
    <name type="scientific">Trichuris suis</name>
    <name type="common">pig whipworm</name>
    <dbReference type="NCBI Taxonomy" id="68888"/>
    <lineage>
        <taxon>Eukaryota</taxon>
        <taxon>Metazoa</taxon>
        <taxon>Ecdysozoa</taxon>
        <taxon>Nematoda</taxon>
        <taxon>Enoplea</taxon>
        <taxon>Dorylaimia</taxon>
        <taxon>Trichinellida</taxon>
        <taxon>Trichuridae</taxon>
        <taxon>Trichuris</taxon>
    </lineage>
</organism>
<dbReference type="EMBL" id="KL367475">
    <property type="protein sequence ID" value="KFD72903.1"/>
    <property type="molecule type" value="Genomic_DNA"/>
</dbReference>
<sequence>MLTIEAKQRPTTSVVGRWRAAGRRYMRGIDENASPPQSLFARDPLDVLLVIRPPWERPARIDLRYNSTRIKQPKRTVA</sequence>
<gene>
    <name evidence="1" type="ORF">M513_00044</name>
    <name evidence="2" type="ORF">M514_00044</name>
</gene>
<dbReference type="Proteomes" id="UP000030764">
    <property type="component" value="Unassembled WGS sequence"/>
</dbReference>
<evidence type="ECO:0000313" key="3">
    <source>
        <dbReference type="Proteomes" id="UP000030764"/>
    </source>
</evidence>
<accession>A0A085NTV7</accession>
<dbReference type="EMBL" id="KL363182">
    <property type="protein sequence ID" value="KFD58881.1"/>
    <property type="molecule type" value="Genomic_DNA"/>
</dbReference>
<protein>
    <submittedName>
        <fullName evidence="2">Uncharacterized protein</fullName>
    </submittedName>
</protein>
<evidence type="ECO:0000313" key="1">
    <source>
        <dbReference type="EMBL" id="KFD58881.1"/>
    </source>
</evidence>
<evidence type="ECO:0000313" key="2">
    <source>
        <dbReference type="EMBL" id="KFD72903.1"/>
    </source>
</evidence>